<gene>
    <name evidence="2" type="ORF">ANCCAN_09212</name>
</gene>
<proteinExistence type="predicted"/>
<name>A0A368GK69_ANCCA</name>
<dbReference type="AlphaFoldDB" id="A0A368GK69"/>
<dbReference type="OrthoDB" id="5876090at2759"/>
<organism evidence="2 3">
    <name type="scientific">Ancylostoma caninum</name>
    <name type="common">Dog hookworm</name>
    <dbReference type="NCBI Taxonomy" id="29170"/>
    <lineage>
        <taxon>Eukaryota</taxon>
        <taxon>Metazoa</taxon>
        <taxon>Ecdysozoa</taxon>
        <taxon>Nematoda</taxon>
        <taxon>Chromadorea</taxon>
        <taxon>Rhabditida</taxon>
        <taxon>Rhabditina</taxon>
        <taxon>Rhabditomorpha</taxon>
        <taxon>Strongyloidea</taxon>
        <taxon>Ancylostomatidae</taxon>
        <taxon>Ancylostomatinae</taxon>
        <taxon>Ancylostoma</taxon>
    </lineage>
</organism>
<comment type="caution">
    <text evidence="2">The sequence shown here is derived from an EMBL/GenBank/DDBJ whole genome shotgun (WGS) entry which is preliminary data.</text>
</comment>
<dbReference type="Pfam" id="PF24983">
    <property type="entry name" value="DUF7774"/>
    <property type="match status" value="1"/>
</dbReference>
<dbReference type="PANTHER" id="PTHR38630:SF1">
    <property type="entry name" value="DEK_C DOMAIN-CONTAINING PROTEIN-RELATED"/>
    <property type="match status" value="1"/>
</dbReference>
<feature type="domain" description="DUF7774" evidence="1">
    <location>
        <begin position="1"/>
        <end position="82"/>
    </location>
</feature>
<reference evidence="2 3" key="1">
    <citation type="submission" date="2014-10" db="EMBL/GenBank/DDBJ databases">
        <title>Draft genome of the hookworm Ancylostoma caninum.</title>
        <authorList>
            <person name="Mitreva M."/>
        </authorList>
    </citation>
    <scope>NUCLEOTIDE SEQUENCE [LARGE SCALE GENOMIC DNA]</scope>
    <source>
        <strain evidence="2 3">Baltimore</strain>
    </source>
</reference>
<evidence type="ECO:0000313" key="3">
    <source>
        <dbReference type="Proteomes" id="UP000252519"/>
    </source>
</evidence>
<dbReference type="InterPro" id="IPR056676">
    <property type="entry name" value="DUF7774"/>
</dbReference>
<dbReference type="EMBL" id="JOJR01000120">
    <property type="protein sequence ID" value="RCN44773.1"/>
    <property type="molecule type" value="Genomic_DNA"/>
</dbReference>
<evidence type="ECO:0000313" key="2">
    <source>
        <dbReference type="EMBL" id="RCN44773.1"/>
    </source>
</evidence>
<protein>
    <recommendedName>
        <fullName evidence="1">DUF7774 domain-containing protein</fullName>
    </recommendedName>
</protein>
<sequence length="193" mass="21998">MRKGLLLENALKDEEKLTLQKFFETSESKPNEMLVRLIDQAMGDAISKILEKRDPDNGFVDNELRLFFVESSKAKRVLLDVMLASPEYVPDSWGGTVVIARRRLKQHEKTIVARAKLKKDDEKASAVTLGRALVMTPSLEDFLIGADNNKQDIKQDKRMIQSEPPRLDSVKKIFIPKKSFLLLSSRRSAMSEH</sequence>
<evidence type="ECO:0000259" key="1">
    <source>
        <dbReference type="Pfam" id="PF24983"/>
    </source>
</evidence>
<keyword evidence="3" id="KW-1185">Reference proteome</keyword>
<dbReference type="PANTHER" id="PTHR38630">
    <property type="entry name" value="PROTEIN CBG12780"/>
    <property type="match status" value="1"/>
</dbReference>
<accession>A0A368GK69</accession>
<dbReference type="Proteomes" id="UP000252519">
    <property type="component" value="Unassembled WGS sequence"/>
</dbReference>